<feature type="transmembrane region" description="Helical" evidence="2">
    <location>
        <begin position="215"/>
        <end position="235"/>
    </location>
</feature>
<keyword evidence="2" id="KW-0472">Membrane</keyword>
<organism evidence="3 4">
    <name type="scientific">Limosilactobacillus caviae</name>
    <dbReference type="NCBI Taxonomy" id="1769424"/>
    <lineage>
        <taxon>Bacteria</taxon>
        <taxon>Bacillati</taxon>
        <taxon>Bacillota</taxon>
        <taxon>Bacilli</taxon>
        <taxon>Lactobacillales</taxon>
        <taxon>Lactobacillaceae</taxon>
        <taxon>Limosilactobacillus</taxon>
    </lineage>
</organism>
<keyword evidence="4" id="KW-1185">Reference proteome</keyword>
<feature type="compositionally biased region" description="Polar residues" evidence="1">
    <location>
        <begin position="16"/>
        <end position="29"/>
    </location>
</feature>
<evidence type="ECO:0000256" key="1">
    <source>
        <dbReference type="SAM" id="MobiDB-lite"/>
    </source>
</evidence>
<evidence type="ECO:0000313" key="4">
    <source>
        <dbReference type="Proteomes" id="UP000603295"/>
    </source>
</evidence>
<accession>A0ABQ2C2Q4</accession>
<sequence length="255" mass="28419">MKKNLNSAMDDLNDLLNPNGSNDDLTPTSRDNEVQKMMKNLATKQDLQNWTGDVTKSLNNQKMNLNQEVSDIAHQAIKDAWQDGHTKSYGDLEQKFKGQQSRIDRMNVSRAQAEVMASADHSKVEQLNQVVNKLVVVINHNSNLLRQLISAVQKPIDIDGHDLLRVMREEANSTTNQLLSKEVVTYINQVKESIAQDKQQVTQSHQVMEHTLTKFANGALIVLAGVVLASVMPWWPVKVVVGIGSIIGGLIYGKD</sequence>
<evidence type="ECO:0000256" key="2">
    <source>
        <dbReference type="SAM" id="Phobius"/>
    </source>
</evidence>
<dbReference type="RefSeq" id="WP_153709077.1">
    <property type="nucleotide sequence ID" value="NZ_BMDS01000001.1"/>
</dbReference>
<dbReference type="EMBL" id="BMDS01000001">
    <property type="protein sequence ID" value="GGI62666.1"/>
    <property type="molecule type" value="Genomic_DNA"/>
</dbReference>
<comment type="caution">
    <text evidence="3">The sequence shown here is derived from an EMBL/GenBank/DDBJ whole genome shotgun (WGS) entry which is preliminary data.</text>
</comment>
<keyword evidence="2" id="KW-0812">Transmembrane</keyword>
<gene>
    <name evidence="3" type="ORF">GCM10011459_05000</name>
</gene>
<name>A0ABQ2C2Q4_9LACO</name>
<keyword evidence="2" id="KW-1133">Transmembrane helix</keyword>
<evidence type="ECO:0000313" key="3">
    <source>
        <dbReference type="EMBL" id="GGI62666.1"/>
    </source>
</evidence>
<dbReference type="Proteomes" id="UP000603295">
    <property type="component" value="Unassembled WGS sequence"/>
</dbReference>
<feature type="region of interest" description="Disordered" evidence="1">
    <location>
        <begin position="1"/>
        <end position="30"/>
    </location>
</feature>
<reference evidence="4" key="1">
    <citation type="journal article" date="2019" name="Int. J. Syst. Evol. Microbiol.">
        <title>The Global Catalogue of Microorganisms (GCM) 10K type strain sequencing project: providing services to taxonomists for standard genome sequencing and annotation.</title>
        <authorList>
            <consortium name="The Broad Institute Genomics Platform"/>
            <consortium name="The Broad Institute Genome Sequencing Center for Infectious Disease"/>
            <person name="Wu L."/>
            <person name="Ma J."/>
        </authorList>
    </citation>
    <scope>NUCLEOTIDE SEQUENCE [LARGE SCALE GENOMIC DNA]</scope>
    <source>
        <strain evidence="4">CCM 8609</strain>
    </source>
</reference>
<proteinExistence type="predicted"/>
<protein>
    <submittedName>
        <fullName evidence="3">Uncharacterized protein</fullName>
    </submittedName>
</protein>